<evidence type="ECO:0000313" key="2">
    <source>
        <dbReference type="EMBL" id="KAJ3052108.1"/>
    </source>
</evidence>
<name>A0AAD5X5L3_9FUNG</name>
<feature type="compositionally biased region" description="Polar residues" evidence="1">
    <location>
        <begin position="312"/>
        <end position="321"/>
    </location>
</feature>
<feature type="compositionally biased region" description="Polar residues" evidence="1">
    <location>
        <begin position="1"/>
        <end position="12"/>
    </location>
</feature>
<accession>A0AAD5X5L3</accession>
<feature type="compositionally biased region" description="Gly residues" evidence="1">
    <location>
        <begin position="453"/>
        <end position="466"/>
    </location>
</feature>
<comment type="caution">
    <text evidence="2">The sequence shown here is derived from an EMBL/GenBank/DDBJ whole genome shotgun (WGS) entry which is preliminary data.</text>
</comment>
<sequence length="479" mass="52111">MLHSASSHSDLNSAKSSAKNRKARRAAAQAAAEGKLAQPPSPIVPSDSAVSLDSCVIGEDGAHRNPYIEAINKRLRTLKKRLVYRLIGCTIAPLQKSDRIAFQAKIEKYEQSDKNELNADQVAAIEKKPEVLSAYKEFEEVLKQLGVVELEEFKASKAQQRAQEAAKQAEINQAVQNAKGEANESIRELIKLLHLWDVPLANSAPIPHSLTEDQVFALAFFRAKTTGAGEEGRYTVDSLVDQSEHYLKKYLERSKEDFYRQTSYADVYNLISDLLYPPAPPKFGQDEHPHAESEEASVKSPVKEDAADAHEQTPSGGANISFFNPSEVLGVEQVVTEEVQIKTEVEPDDTIVETVVETVTVVTTTDLEVPADKAEVATAEHADHANAVNGGDASHGDGQINGGRQQFDGHRGGGRGGFYRGGRGRGNFRGHQNGGPRGGYRNGPPRQPSHGNLRGGYNGQQGGQPNGRGPQQPRPQHPQ</sequence>
<gene>
    <name evidence="2" type="ORF">HK097_006883</name>
</gene>
<evidence type="ECO:0000256" key="1">
    <source>
        <dbReference type="SAM" id="MobiDB-lite"/>
    </source>
</evidence>
<reference evidence="2" key="1">
    <citation type="submission" date="2020-05" db="EMBL/GenBank/DDBJ databases">
        <title>Phylogenomic resolution of chytrid fungi.</title>
        <authorList>
            <person name="Stajich J.E."/>
            <person name="Amses K."/>
            <person name="Simmons R."/>
            <person name="Seto K."/>
            <person name="Myers J."/>
            <person name="Bonds A."/>
            <person name="Quandt C.A."/>
            <person name="Barry K."/>
            <person name="Liu P."/>
            <person name="Grigoriev I."/>
            <person name="Longcore J.E."/>
            <person name="James T.Y."/>
        </authorList>
    </citation>
    <scope>NUCLEOTIDE SEQUENCE</scope>
    <source>
        <strain evidence="2">JEL0318</strain>
    </source>
</reference>
<organism evidence="2 3">
    <name type="scientific">Rhizophlyctis rosea</name>
    <dbReference type="NCBI Taxonomy" id="64517"/>
    <lineage>
        <taxon>Eukaryota</taxon>
        <taxon>Fungi</taxon>
        <taxon>Fungi incertae sedis</taxon>
        <taxon>Chytridiomycota</taxon>
        <taxon>Chytridiomycota incertae sedis</taxon>
        <taxon>Chytridiomycetes</taxon>
        <taxon>Rhizophlyctidales</taxon>
        <taxon>Rhizophlyctidaceae</taxon>
        <taxon>Rhizophlyctis</taxon>
    </lineage>
</organism>
<keyword evidence="3" id="KW-1185">Reference proteome</keyword>
<feature type="region of interest" description="Disordered" evidence="1">
    <location>
        <begin position="1"/>
        <end position="45"/>
    </location>
</feature>
<feature type="compositionally biased region" description="Basic and acidic residues" evidence="1">
    <location>
        <begin position="284"/>
        <end position="311"/>
    </location>
</feature>
<feature type="region of interest" description="Disordered" evidence="1">
    <location>
        <begin position="386"/>
        <end position="479"/>
    </location>
</feature>
<dbReference type="Proteomes" id="UP001212841">
    <property type="component" value="Unassembled WGS sequence"/>
</dbReference>
<feature type="region of interest" description="Disordered" evidence="1">
    <location>
        <begin position="279"/>
        <end position="321"/>
    </location>
</feature>
<protein>
    <submittedName>
        <fullName evidence="2">Uncharacterized protein</fullName>
    </submittedName>
</protein>
<evidence type="ECO:0000313" key="3">
    <source>
        <dbReference type="Proteomes" id="UP001212841"/>
    </source>
</evidence>
<dbReference type="EMBL" id="JADGJD010000326">
    <property type="protein sequence ID" value="KAJ3052108.1"/>
    <property type="molecule type" value="Genomic_DNA"/>
</dbReference>
<proteinExistence type="predicted"/>
<feature type="compositionally biased region" description="Gly residues" evidence="1">
    <location>
        <begin position="429"/>
        <end position="441"/>
    </location>
</feature>
<dbReference type="AlphaFoldDB" id="A0AAD5X5L3"/>